<protein>
    <submittedName>
        <fullName evidence="1">Uncharacterized protein</fullName>
    </submittedName>
</protein>
<dbReference type="EMBL" id="JANHOG010000033">
    <property type="protein sequence ID" value="KAJ3559313.1"/>
    <property type="molecule type" value="Genomic_DNA"/>
</dbReference>
<evidence type="ECO:0000313" key="2">
    <source>
        <dbReference type="Proteomes" id="UP001148662"/>
    </source>
</evidence>
<gene>
    <name evidence="1" type="ORF">NM688_g424</name>
</gene>
<proteinExistence type="predicted"/>
<comment type="caution">
    <text evidence="1">The sequence shown here is derived from an EMBL/GenBank/DDBJ whole genome shotgun (WGS) entry which is preliminary data.</text>
</comment>
<name>A0ACC1TE50_9APHY</name>
<accession>A0ACC1TE50</accession>
<keyword evidence="2" id="KW-1185">Reference proteome</keyword>
<evidence type="ECO:0000313" key="1">
    <source>
        <dbReference type="EMBL" id="KAJ3559313.1"/>
    </source>
</evidence>
<organism evidence="1 2">
    <name type="scientific">Phlebia brevispora</name>
    <dbReference type="NCBI Taxonomy" id="194682"/>
    <lineage>
        <taxon>Eukaryota</taxon>
        <taxon>Fungi</taxon>
        <taxon>Dikarya</taxon>
        <taxon>Basidiomycota</taxon>
        <taxon>Agaricomycotina</taxon>
        <taxon>Agaricomycetes</taxon>
        <taxon>Polyporales</taxon>
        <taxon>Meruliaceae</taxon>
        <taxon>Phlebia</taxon>
    </lineage>
</organism>
<dbReference type="Proteomes" id="UP001148662">
    <property type="component" value="Unassembled WGS sequence"/>
</dbReference>
<reference evidence="1" key="1">
    <citation type="submission" date="2022-07" db="EMBL/GenBank/DDBJ databases">
        <title>Genome Sequence of Phlebia brevispora.</title>
        <authorList>
            <person name="Buettner E."/>
        </authorList>
    </citation>
    <scope>NUCLEOTIDE SEQUENCE</scope>
    <source>
        <strain evidence="1">MPL23</strain>
    </source>
</reference>
<sequence length="429" mass="47192">MPNLAQSHKDKGNQAFKAADYASAVGHYTTAILADPEDYTYPLNRAAAYLKLGKYKDAERDCTTVLRLNQKNVKAWFRRGQARIALGQLEQAQSDFQQALRLDNQNEAARIELKKVGELMRDTSKPARSYLSIDTIQMTLCLTSQPPEINAPTPKRRRVPITIVDPSSLISVSVPPTYPQSPDQATSSRYPEPSQQEHMAQASLQAPSQTPANPVSPQNTSLKEIKQKRGTGLQRPGGGIFRHNGQHTIFKTAVSPAGDAEQGPSADNDSQAAGRQHTAAISAVRSSVELHDRVVPLPDITATTATTTLFDFNRSWNSLNTFQERWKLLVDNVPPAALPTLFKTSLEASLLTSLLKTFDDMLKSHGSSLELQAAIRGYMLNFTRVARFSTVILLMDRKERSVATAVWGRISSSQVGEAEGRAKQAWKVA</sequence>